<name>A0A8H7A5Q1_9EURO</name>
<organism evidence="3 4">
    <name type="scientific">Endocarpon pusillum</name>
    <dbReference type="NCBI Taxonomy" id="364733"/>
    <lineage>
        <taxon>Eukaryota</taxon>
        <taxon>Fungi</taxon>
        <taxon>Dikarya</taxon>
        <taxon>Ascomycota</taxon>
        <taxon>Pezizomycotina</taxon>
        <taxon>Eurotiomycetes</taxon>
        <taxon>Chaetothyriomycetidae</taxon>
        <taxon>Verrucariales</taxon>
        <taxon>Verrucariaceae</taxon>
        <taxon>Endocarpon</taxon>
    </lineage>
</organism>
<reference evidence="3" key="1">
    <citation type="submission" date="2020-02" db="EMBL/GenBank/DDBJ databases">
        <authorList>
            <person name="Palmer J.M."/>
        </authorList>
    </citation>
    <scope>NUCLEOTIDE SEQUENCE</scope>
    <source>
        <strain evidence="3">EPUS1.4</strain>
        <tissue evidence="3">Thallus</tissue>
    </source>
</reference>
<dbReference type="EMBL" id="JAACFV010000195">
    <property type="protein sequence ID" value="KAF7503130.1"/>
    <property type="molecule type" value="Genomic_DNA"/>
</dbReference>
<evidence type="ECO:0000313" key="4">
    <source>
        <dbReference type="Proteomes" id="UP000606974"/>
    </source>
</evidence>
<feature type="region of interest" description="Disordered" evidence="1">
    <location>
        <begin position="248"/>
        <end position="272"/>
    </location>
</feature>
<evidence type="ECO:0000313" key="3">
    <source>
        <dbReference type="EMBL" id="KAF7503130.1"/>
    </source>
</evidence>
<sequence length="366" mass="39905">MEAVSAGAPVLAFIMVALHSTKKVYEAVSDIKNGPDLVEKLAAAVTNLQSVLTQLSNCPAVTSPDPETDLGAILALIKTCSEDVLRYEKQLGKVRTSPDEKGLGRAWKRFMTVLHEKDFQQMSVGVNHHVSALGVHLGLIQSSTASISKRKLVDLNDAISKQAGNDQTQIALLQHQSTDLSIIKDNVNSVTDLSLSIQGQIRETVTPLFQRIEQTAGVSATQYENISVLLQALQHQVSGLVNHSSHLKPVPQSEPQGLVCSGSTDNKGDSKSDHELLNRIERLCQLAKQKEGQKSDNEAEGIIDDLDALLESVSVQLSHSSSEYRPSRKRPIDVVQKEGRNNSRELKRMRSLLTSSDSVLINQKGI</sequence>
<accession>A0A8H7A5Q1</accession>
<dbReference type="Proteomes" id="UP000606974">
    <property type="component" value="Unassembled WGS sequence"/>
</dbReference>
<dbReference type="InterPro" id="IPR031348">
    <property type="entry name" value="PigL_N"/>
</dbReference>
<proteinExistence type="predicted"/>
<dbReference type="Pfam" id="PF17111">
    <property type="entry name" value="PigL_N"/>
    <property type="match status" value="1"/>
</dbReference>
<feature type="domain" description="Azaphilone pigments biosynthesis cluster protein L N-terminal" evidence="2">
    <location>
        <begin position="1"/>
        <end position="173"/>
    </location>
</feature>
<dbReference type="OrthoDB" id="4139874at2759"/>
<gene>
    <name evidence="3" type="ORF">GJ744_004272</name>
</gene>
<comment type="caution">
    <text evidence="3">The sequence shown here is derived from an EMBL/GenBank/DDBJ whole genome shotgun (WGS) entry which is preliminary data.</text>
</comment>
<protein>
    <recommendedName>
        <fullName evidence="2">Azaphilone pigments biosynthesis cluster protein L N-terminal domain-containing protein</fullName>
    </recommendedName>
</protein>
<dbReference type="AlphaFoldDB" id="A0A8H7A5Q1"/>
<evidence type="ECO:0000259" key="2">
    <source>
        <dbReference type="Pfam" id="PF17111"/>
    </source>
</evidence>
<keyword evidence="4" id="KW-1185">Reference proteome</keyword>
<evidence type="ECO:0000256" key="1">
    <source>
        <dbReference type="SAM" id="MobiDB-lite"/>
    </source>
</evidence>